<reference evidence="2 3" key="1">
    <citation type="submission" date="2019-03" db="EMBL/GenBank/DDBJ databases">
        <title>Genomic Encyclopedia of Type Strains, Phase III (KMG-III): the genomes of soil and plant-associated and newly described type strains.</title>
        <authorList>
            <person name="Whitman W."/>
        </authorList>
    </citation>
    <scope>NUCLEOTIDE SEQUENCE [LARGE SCALE GENOMIC DNA]</scope>
    <source>
        <strain evidence="2 3">CGMCC 1.7002</strain>
    </source>
</reference>
<evidence type="ECO:0000256" key="1">
    <source>
        <dbReference type="SAM" id="SignalP"/>
    </source>
</evidence>
<feature type="signal peptide" evidence="1">
    <location>
        <begin position="1"/>
        <end position="27"/>
    </location>
</feature>
<proteinExistence type="predicted"/>
<dbReference type="EMBL" id="SNYR01000004">
    <property type="protein sequence ID" value="TDQ60432.1"/>
    <property type="molecule type" value="Genomic_DNA"/>
</dbReference>
<organism evidence="2 3">
    <name type="scientific">Maritalea mobilis</name>
    <dbReference type="NCBI Taxonomy" id="483324"/>
    <lineage>
        <taxon>Bacteria</taxon>
        <taxon>Pseudomonadati</taxon>
        <taxon>Pseudomonadota</taxon>
        <taxon>Alphaproteobacteria</taxon>
        <taxon>Hyphomicrobiales</taxon>
        <taxon>Devosiaceae</taxon>
        <taxon>Maritalea</taxon>
    </lineage>
</organism>
<evidence type="ECO:0000313" key="2">
    <source>
        <dbReference type="EMBL" id="TDQ60432.1"/>
    </source>
</evidence>
<dbReference type="OrthoDB" id="8115056at2"/>
<protein>
    <submittedName>
        <fullName evidence="2">Uncharacterized protein</fullName>
    </submittedName>
</protein>
<feature type="chain" id="PRO_5020890478" evidence="1">
    <location>
        <begin position="28"/>
        <end position="290"/>
    </location>
</feature>
<gene>
    <name evidence="2" type="ORF">ATL17_3319</name>
</gene>
<dbReference type="AlphaFoldDB" id="A0A4R6VCI5"/>
<dbReference type="RefSeq" id="WP_133573924.1">
    <property type="nucleotide sequence ID" value="NZ_SNYR01000004.1"/>
</dbReference>
<evidence type="ECO:0000313" key="3">
    <source>
        <dbReference type="Proteomes" id="UP000295391"/>
    </source>
</evidence>
<dbReference type="Proteomes" id="UP000295391">
    <property type="component" value="Unassembled WGS sequence"/>
</dbReference>
<keyword evidence="3" id="KW-1185">Reference proteome</keyword>
<keyword evidence="1" id="KW-0732">Signal</keyword>
<sequence>MRFTAKSTRLSLAVVVMLSGFVPLAGAQEEMSAEEQARLAAADNGAAVAQTLALPFVDPFDGNALSASWVVQNENLDKYVLEAGDIFVLENGGTATPDNAEADNIFTLDGGLPAGDFTMQISAKLETKTGEESVWIGLREDEDNYIAAQLYAHTKGCGTALYLHVESSRNLTEGEKPTVTQFTSNLFDGPLLDNICSDGPRAIADEALVALFEEGFDLRLTRTGFQYHAGVTLNMPALGNQPAGAYEFATRRLARTENFGQPFFMLGQFKKAGSGESTALFQEMRIEAGQ</sequence>
<name>A0A4R6VCI5_9HYPH</name>
<comment type="caution">
    <text evidence="2">The sequence shown here is derived from an EMBL/GenBank/DDBJ whole genome shotgun (WGS) entry which is preliminary data.</text>
</comment>
<accession>A0A4R6VCI5</accession>